<organism evidence="1">
    <name type="scientific">viral metagenome</name>
    <dbReference type="NCBI Taxonomy" id="1070528"/>
    <lineage>
        <taxon>unclassified sequences</taxon>
        <taxon>metagenomes</taxon>
        <taxon>organismal metagenomes</taxon>
    </lineage>
</organism>
<accession>A0A6M3L3P1</accession>
<protein>
    <submittedName>
        <fullName evidence="1">Uncharacterized protein</fullName>
    </submittedName>
</protein>
<gene>
    <name evidence="1" type="ORF">MM415B02810_0009</name>
</gene>
<proteinExistence type="predicted"/>
<evidence type="ECO:0000313" key="1">
    <source>
        <dbReference type="EMBL" id="QJA88211.1"/>
    </source>
</evidence>
<dbReference type="EMBL" id="MT142762">
    <property type="protein sequence ID" value="QJA88211.1"/>
    <property type="molecule type" value="Genomic_DNA"/>
</dbReference>
<sequence length="75" mass="8097">MHLEAWPWARANLTPDDRAEIAQAEPKTAHCLISREGRGGIFRASMTDAVPMTVQQGLGKSPIAAFRDALAKVPA</sequence>
<name>A0A6M3L3P1_9ZZZZ</name>
<reference evidence="1" key="1">
    <citation type="submission" date="2020-03" db="EMBL/GenBank/DDBJ databases">
        <title>The deep terrestrial virosphere.</title>
        <authorList>
            <person name="Holmfeldt K."/>
            <person name="Nilsson E."/>
            <person name="Simone D."/>
            <person name="Lopez-Fernandez M."/>
            <person name="Wu X."/>
            <person name="de Brujin I."/>
            <person name="Lundin D."/>
            <person name="Andersson A."/>
            <person name="Bertilsson S."/>
            <person name="Dopson M."/>
        </authorList>
    </citation>
    <scope>NUCLEOTIDE SEQUENCE</scope>
    <source>
        <strain evidence="1">MM415B02810</strain>
    </source>
</reference>
<dbReference type="AlphaFoldDB" id="A0A6M3L3P1"/>